<sequence>MATKYFGTANGIGKTLKIDNSYQVTVTGVLANIPTNSHLQFDFILPMPPIAHTRKDLIKNTRSSFNC</sequence>
<dbReference type="AlphaFoldDB" id="A0A3E1NSU9"/>
<protein>
    <submittedName>
        <fullName evidence="1">Uncharacterized protein</fullName>
    </submittedName>
</protein>
<comment type="caution">
    <text evidence="1">The sequence shown here is derived from an EMBL/GenBank/DDBJ whole genome shotgun (WGS) entry which is preliminary data.</text>
</comment>
<gene>
    <name evidence="1" type="ORF">DXN04_30935</name>
</gene>
<reference evidence="1 2" key="1">
    <citation type="submission" date="2018-08" db="EMBL/GenBank/DDBJ databases">
        <title>Chitinophaga sp. K20C18050901, a novel bacterium isolated from forest soil.</title>
        <authorList>
            <person name="Wang C."/>
        </authorList>
    </citation>
    <scope>NUCLEOTIDE SEQUENCE [LARGE SCALE GENOMIC DNA]</scope>
    <source>
        <strain evidence="1 2">K20C18050901</strain>
    </source>
</reference>
<evidence type="ECO:0000313" key="1">
    <source>
        <dbReference type="EMBL" id="RFM30983.1"/>
    </source>
</evidence>
<dbReference type="OrthoDB" id="1451596at2"/>
<evidence type="ECO:0000313" key="2">
    <source>
        <dbReference type="Proteomes" id="UP000261174"/>
    </source>
</evidence>
<proteinExistence type="predicted"/>
<accession>A0A3E1NSU9</accession>
<organism evidence="1 2">
    <name type="scientific">Chitinophaga silvisoli</name>
    <dbReference type="NCBI Taxonomy" id="2291814"/>
    <lineage>
        <taxon>Bacteria</taxon>
        <taxon>Pseudomonadati</taxon>
        <taxon>Bacteroidota</taxon>
        <taxon>Chitinophagia</taxon>
        <taxon>Chitinophagales</taxon>
        <taxon>Chitinophagaceae</taxon>
        <taxon>Chitinophaga</taxon>
    </lineage>
</organism>
<name>A0A3E1NSU9_9BACT</name>
<keyword evidence="2" id="KW-1185">Reference proteome</keyword>
<dbReference type="Proteomes" id="UP000261174">
    <property type="component" value="Unassembled WGS sequence"/>
</dbReference>
<dbReference type="EMBL" id="QTJV01000017">
    <property type="protein sequence ID" value="RFM30983.1"/>
    <property type="molecule type" value="Genomic_DNA"/>
</dbReference>